<gene>
    <name evidence="8" type="ORF">LshimejAT787_0301000</name>
</gene>
<keyword evidence="3" id="KW-0804">Transcription</keyword>
<dbReference type="AlphaFoldDB" id="A0A9P3PGU5"/>
<evidence type="ECO:0000256" key="1">
    <source>
        <dbReference type="ARBA" id="ARBA00023015"/>
    </source>
</evidence>
<feature type="compositionally biased region" description="Acidic residues" evidence="6">
    <location>
        <begin position="248"/>
        <end position="267"/>
    </location>
</feature>
<dbReference type="PANTHER" id="PTHR46078">
    <property type="entry name" value="FORKHEAD BOX PROTEIN J2 FAMILY MEMBER"/>
    <property type="match status" value="1"/>
</dbReference>
<dbReference type="EMBL" id="BRPK01000003">
    <property type="protein sequence ID" value="GLB35812.1"/>
    <property type="molecule type" value="Genomic_DNA"/>
</dbReference>
<feature type="compositionally biased region" description="Basic and acidic residues" evidence="6">
    <location>
        <begin position="55"/>
        <end position="65"/>
    </location>
</feature>
<keyword evidence="9" id="KW-1185">Reference proteome</keyword>
<dbReference type="PROSITE" id="PS50039">
    <property type="entry name" value="FORK_HEAD_3"/>
    <property type="match status" value="1"/>
</dbReference>
<keyword evidence="2 5" id="KW-0238">DNA-binding</keyword>
<feature type="region of interest" description="Disordered" evidence="6">
    <location>
        <begin position="1"/>
        <end position="76"/>
    </location>
</feature>
<feature type="compositionally biased region" description="Polar residues" evidence="6">
    <location>
        <begin position="25"/>
        <end position="45"/>
    </location>
</feature>
<dbReference type="OrthoDB" id="5954824at2759"/>
<feature type="domain" description="Fork-head" evidence="7">
    <location>
        <begin position="81"/>
        <end position="171"/>
    </location>
</feature>
<comment type="caution">
    <text evidence="8">The sequence shown here is derived from an EMBL/GenBank/DDBJ whole genome shotgun (WGS) entry which is preliminary data.</text>
</comment>
<organism evidence="8 9">
    <name type="scientific">Lyophyllum shimeji</name>
    <name type="common">Hon-shimeji</name>
    <name type="synonym">Tricholoma shimeji</name>
    <dbReference type="NCBI Taxonomy" id="47721"/>
    <lineage>
        <taxon>Eukaryota</taxon>
        <taxon>Fungi</taxon>
        <taxon>Dikarya</taxon>
        <taxon>Basidiomycota</taxon>
        <taxon>Agaricomycotina</taxon>
        <taxon>Agaricomycetes</taxon>
        <taxon>Agaricomycetidae</taxon>
        <taxon>Agaricales</taxon>
        <taxon>Tricholomatineae</taxon>
        <taxon>Lyophyllaceae</taxon>
        <taxon>Lyophyllum</taxon>
    </lineage>
</organism>
<comment type="subcellular location">
    <subcellularLocation>
        <location evidence="5">Nucleus</location>
    </subcellularLocation>
</comment>
<sequence>MSSLRNILNPEDGRRRTVKLILNMDQASTSEMQSSPGTSPVSDASENPVPESTEDPTHHKDHEPHPNCPDSLACLPDTDGRPQHTLPVILRCAILGSPRQRLTIREIYAAMEAKYSYYKTAGPTWKQSVRHHLSLNRLFERQPRPVTDPGFGSYWTVNLTAPPGTKRPRKRGRQNKEASDGSPLPPKKRGRPRKILPPPDADELQSFSPLDDDEDDKNRPHPELVASTSQGQRKCMQNPDHYGGDKLEYEDDPDAAYGSEEDYESEEEVIHPMDRRSSLVGLSAYAPSRSSQPFSLPPISSFRNDARTDSIIESMQAEIASLRRQSAEAVSLSLRLSEQLVHAQAESSRTRATLRTIEGILEEESKRRQEAERAAENEEKRRRKAEEALNELLSRSSSTANKSSPS</sequence>
<dbReference type="InterPro" id="IPR001766">
    <property type="entry name" value="Fork_head_dom"/>
</dbReference>
<evidence type="ECO:0000313" key="9">
    <source>
        <dbReference type="Proteomes" id="UP001063166"/>
    </source>
</evidence>
<dbReference type="InterPro" id="IPR045912">
    <property type="entry name" value="FOXJ2/3-like"/>
</dbReference>
<dbReference type="PANTHER" id="PTHR46078:SF2">
    <property type="entry name" value="FORK-HEAD DOMAIN-CONTAINING PROTEIN"/>
    <property type="match status" value="1"/>
</dbReference>
<feature type="region of interest" description="Disordered" evidence="6">
    <location>
        <begin position="142"/>
        <end position="271"/>
    </location>
</feature>
<dbReference type="SUPFAM" id="SSF46785">
    <property type="entry name" value="Winged helix' DNA-binding domain"/>
    <property type="match status" value="1"/>
</dbReference>
<feature type="region of interest" description="Disordered" evidence="6">
    <location>
        <begin position="365"/>
        <end position="406"/>
    </location>
</feature>
<feature type="DNA-binding region" description="Fork-head" evidence="5">
    <location>
        <begin position="81"/>
        <end position="171"/>
    </location>
</feature>
<dbReference type="GO" id="GO:0000978">
    <property type="term" value="F:RNA polymerase II cis-regulatory region sequence-specific DNA binding"/>
    <property type="evidence" value="ECO:0007669"/>
    <property type="project" value="TreeGrafter"/>
</dbReference>
<dbReference type="Pfam" id="PF00250">
    <property type="entry name" value="Forkhead"/>
    <property type="match status" value="1"/>
</dbReference>
<keyword evidence="1" id="KW-0805">Transcription regulation</keyword>
<dbReference type="SMART" id="SM00339">
    <property type="entry name" value="FH"/>
    <property type="match status" value="1"/>
</dbReference>
<dbReference type="GO" id="GO:0000981">
    <property type="term" value="F:DNA-binding transcription factor activity, RNA polymerase II-specific"/>
    <property type="evidence" value="ECO:0007669"/>
    <property type="project" value="TreeGrafter"/>
</dbReference>
<evidence type="ECO:0000256" key="3">
    <source>
        <dbReference type="ARBA" id="ARBA00023163"/>
    </source>
</evidence>
<name>A0A9P3PGU5_LYOSH</name>
<dbReference type="GO" id="GO:0005634">
    <property type="term" value="C:nucleus"/>
    <property type="evidence" value="ECO:0007669"/>
    <property type="project" value="UniProtKB-SubCell"/>
</dbReference>
<evidence type="ECO:0000313" key="8">
    <source>
        <dbReference type="EMBL" id="GLB35812.1"/>
    </source>
</evidence>
<evidence type="ECO:0000256" key="6">
    <source>
        <dbReference type="SAM" id="MobiDB-lite"/>
    </source>
</evidence>
<evidence type="ECO:0000259" key="7">
    <source>
        <dbReference type="PROSITE" id="PS50039"/>
    </source>
</evidence>
<dbReference type="Proteomes" id="UP001063166">
    <property type="component" value="Unassembled WGS sequence"/>
</dbReference>
<dbReference type="CDD" id="cd00059">
    <property type="entry name" value="FH_FOX"/>
    <property type="match status" value="1"/>
</dbReference>
<keyword evidence="4 5" id="KW-0539">Nucleus</keyword>
<evidence type="ECO:0000256" key="4">
    <source>
        <dbReference type="ARBA" id="ARBA00023242"/>
    </source>
</evidence>
<dbReference type="Gene3D" id="1.10.10.10">
    <property type="entry name" value="Winged helix-like DNA-binding domain superfamily/Winged helix DNA-binding domain"/>
    <property type="match status" value="1"/>
</dbReference>
<accession>A0A9P3PGU5</accession>
<evidence type="ECO:0000256" key="2">
    <source>
        <dbReference type="ARBA" id="ARBA00023125"/>
    </source>
</evidence>
<evidence type="ECO:0000256" key="5">
    <source>
        <dbReference type="PROSITE-ProRule" id="PRU00089"/>
    </source>
</evidence>
<protein>
    <submittedName>
        <fullName evidence="8">FORKHEAD</fullName>
    </submittedName>
</protein>
<dbReference type="InterPro" id="IPR036388">
    <property type="entry name" value="WH-like_DNA-bd_sf"/>
</dbReference>
<feature type="compositionally biased region" description="Basic and acidic residues" evidence="6">
    <location>
        <begin position="365"/>
        <end position="387"/>
    </location>
</feature>
<reference evidence="8" key="1">
    <citation type="submission" date="2022-07" db="EMBL/GenBank/DDBJ databases">
        <title>The genome of Lyophyllum shimeji provides insight into the initial evolution of ectomycorrhizal fungal genome.</title>
        <authorList>
            <person name="Kobayashi Y."/>
            <person name="Shibata T."/>
            <person name="Hirakawa H."/>
            <person name="Shigenobu S."/>
            <person name="Nishiyama T."/>
            <person name="Yamada A."/>
            <person name="Hasebe M."/>
            <person name="Kawaguchi M."/>
        </authorList>
    </citation>
    <scope>NUCLEOTIDE SEQUENCE</scope>
    <source>
        <strain evidence="8">AT787</strain>
    </source>
</reference>
<proteinExistence type="predicted"/>
<feature type="compositionally biased region" description="Polar residues" evidence="6">
    <location>
        <begin position="394"/>
        <end position="406"/>
    </location>
</feature>
<dbReference type="InterPro" id="IPR036390">
    <property type="entry name" value="WH_DNA-bd_sf"/>
</dbReference>